<protein>
    <submittedName>
        <fullName evidence="3">TatD family hydrolase</fullName>
    </submittedName>
</protein>
<name>A0ABN6DSX1_9BACT</name>
<dbReference type="PANTHER" id="PTHR46124">
    <property type="entry name" value="D-AMINOACYL-TRNA DEACYLASE"/>
    <property type="match status" value="1"/>
</dbReference>
<dbReference type="Pfam" id="PF01026">
    <property type="entry name" value="TatD_DNase"/>
    <property type="match status" value="1"/>
</dbReference>
<evidence type="ECO:0000256" key="1">
    <source>
        <dbReference type="ARBA" id="ARBA00009275"/>
    </source>
</evidence>
<dbReference type="PIRSF" id="PIRSF005902">
    <property type="entry name" value="DNase_TatD"/>
    <property type="match status" value="1"/>
</dbReference>
<dbReference type="InterPro" id="IPR001130">
    <property type="entry name" value="TatD-like"/>
</dbReference>
<sequence>MSGIKTGLFDTHVHLDCAPLKQNVEQEVRHARQVGVENFLVPGVRRSDWPSLLALVEGLPGALAAPGLHPLAADQWGAGAAAELALCLQHSRIAAVGEVGLDGLLEAPGVDVQERAFRAQLRLAVAADLPVLIHCRRSIGRLLSILREEGAQRVGGIFHSFSGSSESARAAIELGFAIGFGGPLTFPDARRAPEVLRALPAEWIVLETDAPDLTPHPFRGQVNRPAYLGLIAERVAGLRGWTLQETARITTANARRVLRLKESGVRSQESE</sequence>
<gene>
    <name evidence="3" type="ORF">DESUT3_03420</name>
</gene>
<keyword evidence="4" id="KW-1185">Reference proteome</keyword>
<evidence type="ECO:0000313" key="3">
    <source>
        <dbReference type="EMBL" id="BCR03273.1"/>
    </source>
</evidence>
<dbReference type="RefSeq" id="WP_221250756.1">
    <property type="nucleotide sequence ID" value="NZ_AP024355.1"/>
</dbReference>
<dbReference type="PROSITE" id="PS01137">
    <property type="entry name" value="TATD_1"/>
    <property type="match status" value="1"/>
</dbReference>
<dbReference type="PANTHER" id="PTHR46124:SF3">
    <property type="entry name" value="HYDROLASE"/>
    <property type="match status" value="1"/>
</dbReference>
<dbReference type="EMBL" id="AP024355">
    <property type="protein sequence ID" value="BCR03273.1"/>
    <property type="molecule type" value="Genomic_DNA"/>
</dbReference>
<dbReference type="GO" id="GO:0016787">
    <property type="term" value="F:hydrolase activity"/>
    <property type="evidence" value="ECO:0007669"/>
    <property type="project" value="UniProtKB-KW"/>
</dbReference>
<dbReference type="PROSITE" id="PS01091">
    <property type="entry name" value="TATD_3"/>
    <property type="match status" value="1"/>
</dbReference>
<dbReference type="InterPro" id="IPR018228">
    <property type="entry name" value="DNase_TatD-rel_CS"/>
</dbReference>
<dbReference type="Proteomes" id="UP001319827">
    <property type="component" value="Chromosome"/>
</dbReference>
<proteinExistence type="inferred from homology"/>
<dbReference type="SUPFAM" id="SSF51556">
    <property type="entry name" value="Metallo-dependent hydrolases"/>
    <property type="match status" value="1"/>
</dbReference>
<comment type="similarity">
    <text evidence="1">Belongs to the metallo-dependent hydrolases superfamily. TatD-type hydrolase family.</text>
</comment>
<dbReference type="Gene3D" id="3.20.20.140">
    <property type="entry name" value="Metal-dependent hydrolases"/>
    <property type="match status" value="1"/>
</dbReference>
<keyword evidence="2 3" id="KW-0378">Hydrolase</keyword>
<reference evidence="3 4" key="2">
    <citation type="journal article" date="2021" name="Int. J. Syst. Evol. Microbiol.">
        <title>Isolation and Polyphasic Characterization of Desulfuromonas versatilis sp. Nov., an Electrogenic Bacteria Capable of Versatile Metabolism Isolated from a Graphene Oxide-Reducing Enrichment Culture.</title>
        <authorList>
            <person name="Xie L."/>
            <person name="Yoshida N."/>
            <person name="Ishii S."/>
            <person name="Meng L."/>
        </authorList>
    </citation>
    <scope>NUCLEOTIDE SEQUENCE [LARGE SCALE GENOMIC DNA]</scope>
    <source>
        <strain evidence="3 4">NIT-T3</strain>
    </source>
</reference>
<dbReference type="CDD" id="cd01310">
    <property type="entry name" value="TatD_DNAse"/>
    <property type="match status" value="1"/>
</dbReference>
<evidence type="ECO:0000313" key="4">
    <source>
        <dbReference type="Proteomes" id="UP001319827"/>
    </source>
</evidence>
<accession>A0ABN6DSX1</accession>
<reference evidence="3 4" key="1">
    <citation type="journal article" date="2016" name="C (Basel)">
        <title>Selective Growth of and Electricity Production by Marine Exoelectrogenic Bacteria in Self-Aggregated Hydrogel of Microbially Reduced Graphene Oxide.</title>
        <authorList>
            <person name="Yoshida N."/>
            <person name="Goto Y."/>
            <person name="Miyata Y."/>
        </authorList>
    </citation>
    <scope>NUCLEOTIDE SEQUENCE [LARGE SCALE GENOMIC DNA]</scope>
    <source>
        <strain evidence="3 4">NIT-T3</strain>
    </source>
</reference>
<evidence type="ECO:0000256" key="2">
    <source>
        <dbReference type="ARBA" id="ARBA00022801"/>
    </source>
</evidence>
<dbReference type="InterPro" id="IPR032466">
    <property type="entry name" value="Metal_Hydrolase"/>
</dbReference>
<organism evidence="3 4">
    <name type="scientific">Desulfuromonas versatilis</name>
    <dbReference type="NCBI Taxonomy" id="2802975"/>
    <lineage>
        <taxon>Bacteria</taxon>
        <taxon>Pseudomonadati</taxon>
        <taxon>Thermodesulfobacteriota</taxon>
        <taxon>Desulfuromonadia</taxon>
        <taxon>Desulfuromonadales</taxon>
        <taxon>Desulfuromonadaceae</taxon>
        <taxon>Desulfuromonas</taxon>
    </lineage>
</organism>